<dbReference type="Pfam" id="PF00581">
    <property type="entry name" value="Rhodanese"/>
    <property type="match status" value="2"/>
</dbReference>
<protein>
    <submittedName>
        <fullName evidence="4">Sulfurtransferase</fullName>
    </submittedName>
</protein>
<dbReference type="GO" id="GO:0004792">
    <property type="term" value="F:thiosulfate-cyanide sulfurtransferase activity"/>
    <property type="evidence" value="ECO:0007669"/>
    <property type="project" value="TreeGrafter"/>
</dbReference>
<sequence>MEIVKNVDWLNKNIDQDTIRVIDCRCDLKNPDAGIEWYKKGHIPNSVYFHLEKDLSAPISNHGGRHPLPNIEEFVHKLENIGVAKDTIVIAYDNGDGASSGRLWWLMNYIGHSKTYILDGGYKEWLKKDYPTSQEVPAFSKSNFSPLIQSHMIATYEEVSELVKTKDQDKILIDSREHKRYTGEIEPIDKKKGHIPGAINFVWTEGIENGFFLAEREQKSRFSSLDANKEYIVYCGSGITATPNFISLKMAGLDKVKLYPGSFSDWISYEENEVETCLPIDLKDEKEENSL</sequence>
<keyword evidence="1" id="KW-0808">Transferase</keyword>
<name>A0AA91TQT3_NIACI</name>
<keyword evidence="2" id="KW-0677">Repeat</keyword>
<dbReference type="CDD" id="cd01449">
    <property type="entry name" value="TST_Repeat_2"/>
    <property type="match status" value="1"/>
</dbReference>
<dbReference type="InterPro" id="IPR045078">
    <property type="entry name" value="TST/MPST-like"/>
</dbReference>
<evidence type="ECO:0000259" key="3">
    <source>
        <dbReference type="PROSITE" id="PS50206"/>
    </source>
</evidence>
<dbReference type="CDD" id="cd01448">
    <property type="entry name" value="TST_Repeat_1"/>
    <property type="match status" value="1"/>
</dbReference>
<evidence type="ECO:0000313" key="4">
    <source>
        <dbReference type="EMBL" id="PAD82169.1"/>
    </source>
</evidence>
<reference evidence="4 5" key="1">
    <citation type="submission" date="2017-07" db="EMBL/GenBank/DDBJ databases">
        <title>Isolation and whole genome analysis of endospore-forming bacteria from heroin.</title>
        <authorList>
            <person name="Kalinowski J."/>
            <person name="Ahrens B."/>
            <person name="Al-Dilaimi A."/>
            <person name="Winkler A."/>
            <person name="Wibberg D."/>
            <person name="Schleenbecker U."/>
            <person name="Ruckert C."/>
            <person name="Wolfel R."/>
            <person name="Grass G."/>
        </authorList>
    </citation>
    <scope>NUCLEOTIDE SEQUENCE [LARGE SCALE GENOMIC DNA]</scope>
    <source>
        <strain evidence="4 5">7521-2</strain>
    </source>
</reference>
<feature type="domain" description="Rhodanese" evidence="3">
    <location>
        <begin position="166"/>
        <end position="275"/>
    </location>
</feature>
<accession>A0AA91TQT3</accession>
<dbReference type="SUPFAM" id="SSF52821">
    <property type="entry name" value="Rhodanese/Cell cycle control phosphatase"/>
    <property type="match status" value="2"/>
</dbReference>
<proteinExistence type="predicted"/>
<dbReference type="Gene3D" id="3.40.250.10">
    <property type="entry name" value="Rhodanese-like domain"/>
    <property type="match status" value="2"/>
</dbReference>
<dbReference type="EMBL" id="NPBQ01000098">
    <property type="protein sequence ID" value="PAD82169.1"/>
    <property type="molecule type" value="Genomic_DNA"/>
</dbReference>
<evidence type="ECO:0000313" key="5">
    <source>
        <dbReference type="Proteomes" id="UP000216961"/>
    </source>
</evidence>
<comment type="caution">
    <text evidence="4">The sequence shown here is derived from an EMBL/GenBank/DDBJ whole genome shotgun (WGS) entry which is preliminary data.</text>
</comment>
<dbReference type="PANTHER" id="PTHR11364:SF27">
    <property type="entry name" value="SULFURTRANSFERASE"/>
    <property type="match status" value="1"/>
</dbReference>
<evidence type="ECO:0000256" key="2">
    <source>
        <dbReference type="ARBA" id="ARBA00022737"/>
    </source>
</evidence>
<feature type="domain" description="Rhodanese" evidence="3">
    <location>
        <begin position="15"/>
        <end position="134"/>
    </location>
</feature>
<gene>
    <name evidence="4" type="ORF">CHH57_16665</name>
</gene>
<dbReference type="AlphaFoldDB" id="A0AA91TQT3"/>
<dbReference type="PROSITE" id="PS50206">
    <property type="entry name" value="RHODANESE_3"/>
    <property type="match status" value="2"/>
</dbReference>
<evidence type="ECO:0000256" key="1">
    <source>
        <dbReference type="ARBA" id="ARBA00022679"/>
    </source>
</evidence>
<dbReference type="InterPro" id="IPR036873">
    <property type="entry name" value="Rhodanese-like_dom_sf"/>
</dbReference>
<dbReference type="PANTHER" id="PTHR11364">
    <property type="entry name" value="THIOSULFATE SULFERTANSFERASE"/>
    <property type="match status" value="1"/>
</dbReference>
<organism evidence="4 5">
    <name type="scientific">Niallia circulans</name>
    <name type="common">Bacillus circulans</name>
    <dbReference type="NCBI Taxonomy" id="1397"/>
    <lineage>
        <taxon>Bacteria</taxon>
        <taxon>Bacillati</taxon>
        <taxon>Bacillota</taxon>
        <taxon>Bacilli</taxon>
        <taxon>Bacillales</taxon>
        <taxon>Bacillaceae</taxon>
        <taxon>Niallia</taxon>
    </lineage>
</organism>
<dbReference type="InterPro" id="IPR001763">
    <property type="entry name" value="Rhodanese-like_dom"/>
</dbReference>
<dbReference type="SMART" id="SM00450">
    <property type="entry name" value="RHOD"/>
    <property type="match status" value="2"/>
</dbReference>
<dbReference type="Proteomes" id="UP000216961">
    <property type="component" value="Unassembled WGS sequence"/>
</dbReference>